<proteinExistence type="predicted"/>
<evidence type="ECO:0000313" key="1">
    <source>
        <dbReference type="EMBL" id="RZD19230.1"/>
    </source>
</evidence>
<reference evidence="1 2" key="1">
    <citation type="journal article" date="2019" name="ISME J.">
        <title>Insights into ecological role of a new deltaproteobacterial order Candidatus Acidulodesulfobacterales by metagenomics and metatranscriptomics.</title>
        <authorList>
            <person name="Tan S."/>
            <person name="Liu J."/>
            <person name="Fang Y."/>
            <person name="Hedlund B.P."/>
            <person name="Lian Z.H."/>
            <person name="Huang L.Y."/>
            <person name="Li J.T."/>
            <person name="Huang L.N."/>
            <person name="Li W.J."/>
            <person name="Jiang H.C."/>
            <person name="Dong H.L."/>
            <person name="Shu W.S."/>
        </authorList>
    </citation>
    <scope>NUCLEOTIDE SEQUENCE [LARGE SCALE GENOMIC DNA]</scope>
    <source>
        <strain evidence="1">AP1</strain>
    </source>
</reference>
<comment type="caution">
    <text evidence="1">The sequence shown here is derived from an EMBL/GenBank/DDBJ whole genome shotgun (WGS) entry which is preliminary data.</text>
</comment>
<dbReference type="Pfam" id="PF04255">
    <property type="entry name" value="DUF433"/>
    <property type="match status" value="1"/>
</dbReference>
<name>A0A519BPP6_9DELT</name>
<protein>
    <submittedName>
        <fullName evidence="1">DUF433 domain-containing protein</fullName>
    </submittedName>
</protein>
<dbReference type="SUPFAM" id="SSF46689">
    <property type="entry name" value="Homeodomain-like"/>
    <property type="match status" value="1"/>
</dbReference>
<dbReference type="InterPro" id="IPR007367">
    <property type="entry name" value="DUF433"/>
</dbReference>
<dbReference type="InterPro" id="IPR009057">
    <property type="entry name" value="Homeodomain-like_sf"/>
</dbReference>
<accession>A0A519BPP6</accession>
<dbReference type="Proteomes" id="UP000319296">
    <property type="component" value="Unassembled WGS sequence"/>
</dbReference>
<evidence type="ECO:0000313" key="2">
    <source>
        <dbReference type="Proteomes" id="UP000319296"/>
    </source>
</evidence>
<gene>
    <name evidence="1" type="ORF">EVG15_01990</name>
</gene>
<dbReference type="InterPro" id="IPR036388">
    <property type="entry name" value="WH-like_DNA-bd_sf"/>
</dbReference>
<organism evidence="1 2">
    <name type="scientific">Candidatus Acididesulfobacter diazotrophicus</name>
    <dbReference type="NCBI Taxonomy" id="2597226"/>
    <lineage>
        <taxon>Bacteria</taxon>
        <taxon>Deltaproteobacteria</taxon>
        <taxon>Candidatus Acidulodesulfobacterales</taxon>
        <taxon>Candidatus Acididesulfobacter</taxon>
    </lineage>
</organism>
<dbReference type="EMBL" id="SGBB01000002">
    <property type="protein sequence ID" value="RZD19230.1"/>
    <property type="molecule type" value="Genomic_DNA"/>
</dbReference>
<dbReference type="AlphaFoldDB" id="A0A519BPP6"/>
<sequence>MWKPIIKRTCITVELLSRKLLEDMTIKELLKAYSHLSKKDILAVISYSAIINLNK</sequence>
<dbReference type="Gene3D" id="1.10.10.10">
    <property type="entry name" value="Winged helix-like DNA-binding domain superfamily/Winged helix DNA-binding domain"/>
    <property type="match status" value="1"/>
</dbReference>